<dbReference type="WBParaSite" id="TCNE_0001165901-mRNA-1">
    <property type="protein sequence ID" value="TCNE_0001165901-mRNA-1"/>
    <property type="gene ID" value="TCNE_0001165901"/>
</dbReference>
<organism evidence="2 3">
    <name type="scientific">Toxocara canis</name>
    <name type="common">Canine roundworm</name>
    <dbReference type="NCBI Taxonomy" id="6265"/>
    <lineage>
        <taxon>Eukaryota</taxon>
        <taxon>Metazoa</taxon>
        <taxon>Ecdysozoa</taxon>
        <taxon>Nematoda</taxon>
        <taxon>Chromadorea</taxon>
        <taxon>Rhabditida</taxon>
        <taxon>Spirurina</taxon>
        <taxon>Ascaridomorpha</taxon>
        <taxon>Ascaridoidea</taxon>
        <taxon>Toxocaridae</taxon>
        <taxon>Toxocara</taxon>
    </lineage>
</organism>
<name>A0A183UT39_TOXCA</name>
<reference evidence="1 2" key="2">
    <citation type="submission" date="2018-11" db="EMBL/GenBank/DDBJ databases">
        <authorList>
            <consortium name="Pathogen Informatics"/>
        </authorList>
    </citation>
    <scope>NUCLEOTIDE SEQUENCE [LARGE SCALE GENOMIC DNA]</scope>
</reference>
<dbReference type="AlphaFoldDB" id="A0A183UT39"/>
<reference evidence="3" key="1">
    <citation type="submission" date="2016-06" db="UniProtKB">
        <authorList>
            <consortium name="WormBaseParasite"/>
        </authorList>
    </citation>
    <scope>IDENTIFICATION</scope>
</reference>
<accession>A0A183UT39</accession>
<dbReference type="EMBL" id="UYWY01020940">
    <property type="protein sequence ID" value="VDM42980.1"/>
    <property type="molecule type" value="Genomic_DNA"/>
</dbReference>
<evidence type="ECO:0000313" key="2">
    <source>
        <dbReference type="Proteomes" id="UP000050794"/>
    </source>
</evidence>
<proteinExistence type="predicted"/>
<dbReference type="Proteomes" id="UP000050794">
    <property type="component" value="Unassembled WGS sequence"/>
</dbReference>
<keyword evidence="2" id="KW-1185">Reference proteome</keyword>
<evidence type="ECO:0000313" key="1">
    <source>
        <dbReference type="EMBL" id="VDM42980.1"/>
    </source>
</evidence>
<sequence>MPSTGVAGVIGGSNSGATMVQSLVSQFVPFGGGSENGENVGNALPFQEYFNLGAVIHQQLTGAQGAALRMPNPAIRPVRLFL</sequence>
<evidence type="ECO:0000313" key="3">
    <source>
        <dbReference type="WBParaSite" id="TCNE_0001165901-mRNA-1"/>
    </source>
</evidence>
<gene>
    <name evidence="1" type="ORF">TCNE_LOCUS11659</name>
</gene>
<protein>
    <submittedName>
        <fullName evidence="1 3">Uncharacterized protein</fullName>
    </submittedName>
</protein>